<evidence type="ECO:0000259" key="8">
    <source>
        <dbReference type="Pfam" id="PF00892"/>
    </source>
</evidence>
<evidence type="ECO:0000256" key="3">
    <source>
        <dbReference type="ARBA" id="ARBA00022475"/>
    </source>
</evidence>
<dbReference type="PANTHER" id="PTHR42920:SF5">
    <property type="entry name" value="EAMA DOMAIN-CONTAINING PROTEIN"/>
    <property type="match status" value="1"/>
</dbReference>
<feature type="transmembrane region" description="Helical" evidence="7">
    <location>
        <begin position="285"/>
        <end position="303"/>
    </location>
</feature>
<sequence>MASSDLSTRNSSGLTLDTSSTLVWKFALLICALIWGGSFVVIKDAISYISAAWLMTLRFVFAVGIVAIIFRKKLKEHLNVTHIKYGVLLGVLNGLGFLFQNGALAYTTAGKAAFIASIYCAMIPFVNWLIAKKKPHGTSIFAAFLCVAGIGLISLGTDFSFSFGLGEQMTLLSAIIFAFVFVLTAELAHKYDIITLTVVQLGVSALPCLAYALCFETVPNFAALPINAWVALAYITLIATALTGVLQNRAQKSVTPVQASLIISLDSIFAAVFGVIFLAEVITPTIFLGFIVIFVAIFISELGEKPAEPQTPSES</sequence>
<feature type="transmembrane region" description="Helical" evidence="7">
    <location>
        <begin position="21"/>
        <end position="42"/>
    </location>
</feature>
<evidence type="ECO:0000256" key="6">
    <source>
        <dbReference type="ARBA" id="ARBA00023136"/>
    </source>
</evidence>
<dbReference type="AlphaFoldDB" id="A0A930VYW6"/>
<dbReference type="GO" id="GO:0005886">
    <property type="term" value="C:plasma membrane"/>
    <property type="evidence" value="ECO:0007669"/>
    <property type="project" value="UniProtKB-SubCell"/>
</dbReference>
<comment type="subcellular location">
    <subcellularLocation>
        <location evidence="1">Cell membrane</location>
        <topology evidence="1">Multi-pass membrane protein</topology>
    </subcellularLocation>
</comment>
<gene>
    <name evidence="9" type="ORF">HXK23_00430</name>
</gene>
<dbReference type="Proteomes" id="UP000772566">
    <property type="component" value="Unassembled WGS sequence"/>
</dbReference>
<proteinExistence type="inferred from homology"/>
<evidence type="ECO:0000256" key="5">
    <source>
        <dbReference type="ARBA" id="ARBA00022989"/>
    </source>
</evidence>
<evidence type="ECO:0000313" key="9">
    <source>
        <dbReference type="EMBL" id="MBF4808690.1"/>
    </source>
</evidence>
<dbReference type="InterPro" id="IPR051258">
    <property type="entry name" value="Diverse_Substrate_Transporter"/>
</dbReference>
<dbReference type="SUPFAM" id="SSF103481">
    <property type="entry name" value="Multidrug resistance efflux transporter EmrE"/>
    <property type="match status" value="2"/>
</dbReference>
<dbReference type="InterPro" id="IPR000620">
    <property type="entry name" value="EamA_dom"/>
</dbReference>
<feature type="domain" description="EamA" evidence="8">
    <location>
        <begin position="25"/>
        <end position="154"/>
    </location>
</feature>
<organism evidence="9 10">
    <name type="scientific">Lancefieldella parvula</name>
    <dbReference type="NCBI Taxonomy" id="1382"/>
    <lineage>
        <taxon>Bacteria</taxon>
        <taxon>Bacillati</taxon>
        <taxon>Actinomycetota</taxon>
        <taxon>Coriobacteriia</taxon>
        <taxon>Coriobacteriales</taxon>
        <taxon>Atopobiaceae</taxon>
        <taxon>Lancefieldella</taxon>
    </lineage>
</organism>
<feature type="transmembrane region" description="Helical" evidence="7">
    <location>
        <begin position="193"/>
        <end position="214"/>
    </location>
</feature>
<keyword evidence="5 7" id="KW-1133">Transmembrane helix</keyword>
<protein>
    <submittedName>
        <fullName evidence="9">DMT family transporter</fullName>
    </submittedName>
</protein>
<comment type="similarity">
    <text evidence="2">Belongs to the EamA transporter family.</text>
</comment>
<dbReference type="PANTHER" id="PTHR42920">
    <property type="entry name" value="OS03G0707200 PROTEIN-RELATED"/>
    <property type="match status" value="1"/>
</dbReference>
<dbReference type="InterPro" id="IPR037185">
    <property type="entry name" value="EmrE-like"/>
</dbReference>
<evidence type="ECO:0000256" key="4">
    <source>
        <dbReference type="ARBA" id="ARBA00022692"/>
    </source>
</evidence>
<evidence type="ECO:0000256" key="7">
    <source>
        <dbReference type="SAM" id="Phobius"/>
    </source>
</evidence>
<feature type="transmembrane region" description="Helical" evidence="7">
    <location>
        <begin position="48"/>
        <end position="70"/>
    </location>
</feature>
<evidence type="ECO:0000313" key="10">
    <source>
        <dbReference type="Proteomes" id="UP000772566"/>
    </source>
</evidence>
<name>A0A930VYW6_9ACTN</name>
<dbReference type="Pfam" id="PF00892">
    <property type="entry name" value="EamA"/>
    <property type="match status" value="2"/>
</dbReference>
<feature type="transmembrane region" description="Helical" evidence="7">
    <location>
        <begin position="138"/>
        <end position="157"/>
    </location>
</feature>
<reference evidence="9" key="1">
    <citation type="submission" date="2020-04" db="EMBL/GenBank/DDBJ databases">
        <title>Deep metagenomics examines the oral microbiome during advanced dental caries in children, revealing novel taxa and co-occurrences with host molecules.</title>
        <authorList>
            <person name="Baker J.L."/>
            <person name="Morton J.T."/>
            <person name="Dinis M."/>
            <person name="Alvarez R."/>
            <person name="Tran N.C."/>
            <person name="Knight R."/>
            <person name="Edlund A."/>
        </authorList>
    </citation>
    <scope>NUCLEOTIDE SEQUENCE</scope>
    <source>
        <strain evidence="9">JCVI_22A_bin.2</strain>
    </source>
</reference>
<feature type="transmembrane region" description="Helical" evidence="7">
    <location>
        <begin position="259"/>
        <end position="279"/>
    </location>
</feature>
<comment type="caution">
    <text evidence="9">The sequence shown here is derived from an EMBL/GenBank/DDBJ whole genome shotgun (WGS) entry which is preliminary data.</text>
</comment>
<feature type="transmembrane region" description="Helical" evidence="7">
    <location>
        <begin position="112"/>
        <end position="131"/>
    </location>
</feature>
<feature type="transmembrane region" description="Helical" evidence="7">
    <location>
        <begin position="226"/>
        <end position="247"/>
    </location>
</feature>
<keyword evidence="6 7" id="KW-0472">Membrane</keyword>
<feature type="transmembrane region" description="Helical" evidence="7">
    <location>
        <begin position="169"/>
        <end position="188"/>
    </location>
</feature>
<evidence type="ECO:0000256" key="2">
    <source>
        <dbReference type="ARBA" id="ARBA00007362"/>
    </source>
</evidence>
<evidence type="ECO:0000256" key="1">
    <source>
        <dbReference type="ARBA" id="ARBA00004651"/>
    </source>
</evidence>
<accession>A0A930VYW6</accession>
<keyword evidence="4 7" id="KW-0812">Transmembrane</keyword>
<feature type="domain" description="EamA" evidence="8">
    <location>
        <begin position="166"/>
        <end position="299"/>
    </location>
</feature>
<keyword evidence="3" id="KW-1003">Cell membrane</keyword>
<feature type="transmembrane region" description="Helical" evidence="7">
    <location>
        <begin position="82"/>
        <end position="100"/>
    </location>
</feature>
<dbReference type="EMBL" id="JABZGT010000005">
    <property type="protein sequence ID" value="MBF4808690.1"/>
    <property type="molecule type" value="Genomic_DNA"/>
</dbReference>